<accession>A0A0A1XN75</accession>
<dbReference type="SMART" id="SM00595">
    <property type="entry name" value="MADF"/>
    <property type="match status" value="1"/>
</dbReference>
<dbReference type="AlphaFoldDB" id="A0A0A1XN75"/>
<feature type="domain" description="MADF" evidence="1">
    <location>
        <begin position="17"/>
        <end position="106"/>
    </location>
</feature>
<dbReference type="InterPro" id="IPR039353">
    <property type="entry name" value="TF_Adf1"/>
</dbReference>
<proteinExistence type="predicted"/>
<dbReference type="EMBL" id="GBXI01002002">
    <property type="protein sequence ID" value="JAD12290.1"/>
    <property type="molecule type" value="Transcribed_RNA"/>
</dbReference>
<evidence type="ECO:0000259" key="1">
    <source>
        <dbReference type="PROSITE" id="PS51029"/>
    </source>
</evidence>
<protein>
    <submittedName>
        <fullName evidence="2">Transcription factor Adf-1</fullName>
    </submittedName>
</protein>
<evidence type="ECO:0000313" key="2">
    <source>
        <dbReference type="EMBL" id="JAD12290.1"/>
    </source>
</evidence>
<dbReference type="InterPro" id="IPR006578">
    <property type="entry name" value="MADF-dom"/>
</dbReference>
<reference evidence="2" key="1">
    <citation type="submission" date="2014-11" db="EMBL/GenBank/DDBJ databases">
        <authorList>
            <person name="Geib S."/>
        </authorList>
    </citation>
    <scope>NUCLEOTIDE SEQUENCE</scope>
</reference>
<name>A0A0A1XN75_ZEUCU</name>
<organism evidence="2">
    <name type="scientific">Zeugodacus cucurbitae</name>
    <name type="common">Melon fruit fly</name>
    <name type="synonym">Bactrocera cucurbitae</name>
    <dbReference type="NCBI Taxonomy" id="28588"/>
    <lineage>
        <taxon>Eukaryota</taxon>
        <taxon>Metazoa</taxon>
        <taxon>Ecdysozoa</taxon>
        <taxon>Arthropoda</taxon>
        <taxon>Hexapoda</taxon>
        <taxon>Insecta</taxon>
        <taxon>Pterygota</taxon>
        <taxon>Neoptera</taxon>
        <taxon>Endopterygota</taxon>
        <taxon>Diptera</taxon>
        <taxon>Brachycera</taxon>
        <taxon>Muscomorpha</taxon>
        <taxon>Tephritoidea</taxon>
        <taxon>Tephritidae</taxon>
        <taxon>Zeugodacus</taxon>
        <taxon>Zeugodacus</taxon>
    </lineage>
</organism>
<dbReference type="PANTHER" id="PTHR12243">
    <property type="entry name" value="MADF DOMAIN TRANSCRIPTION FACTOR"/>
    <property type="match status" value="1"/>
</dbReference>
<dbReference type="Pfam" id="PF10545">
    <property type="entry name" value="MADF_DNA_bdg"/>
    <property type="match status" value="1"/>
</dbReference>
<sequence length="210" mass="24643">MFCSWTDIFKLKMFEEMLISEIEKNKCIWDKTQLCYRDKNKKDQAWRDVCAVVGESEADCRKRWKSLRDRFAIELKLQHQPSGSATAFKKNWPYFDLLVFLKKTVAPRNTTTNVISETEIESSFSFDINESGEIILDNEEENAVPVPPKRKKKKEDLDYNLNSLAENVNDFLKTQKPHDNILGAIGDIFEKVPEHQQLTFKFDVLQYVHQ</sequence>
<gene>
    <name evidence="2" type="primary">Adf1_4</name>
    <name evidence="2" type="ORF">g.2215</name>
</gene>
<feature type="non-terminal residue" evidence="2">
    <location>
        <position position="210"/>
    </location>
</feature>
<reference evidence="2" key="2">
    <citation type="journal article" date="2015" name="Gigascience">
        <title>Reconstructing a comprehensive transcriptome assembly of a white-pupal translocated strain of the pest fruit fly Bactrocera cucurbitae.</title>
        <authorList>
            <person name="Sim S.B."/>
            <person name="Calla B."/>
            <person name="Hall B."/>
            <person name="DeRego T."/>
            <person name="Geib S.M."/>
        </authorList>
    </citation>
    <scope>NUCLEOTIDE SEQUENCE</scope>
</reference>
<dbReference type="PANTHER" id="PTHR12243:SF67">
    <property type="entry name" value="COREPRESSOR OF PANGOLIN, ISOFORM A-RELATED"/>
    <property type="match status" value="1"/>
</dbReference>
<dbReference type="PROSITE" id="PS51029">
    <property type="entry name" value="MADF"/>
    <property type="match status" value="1"/>
</dbReference>